<dbReference type="Pfam" id="PF13812">
    <property type="entry name" value="PPR_3"/>
    <property type="match status" value="3"/>
</dbReference>
<reference evidence="3 4" key="1">
    <citation type="submission" date="2024-02" db="EMBL/GenBank/DDBJ databases">
        <authorList>
            <person name="Chen Y."/>
            <person name="Shah S."/>
            <person name="Dougan E. K."/>
            <person name="Thang M."/>
            <person name="Chan C."/>
        </authorList>
    </citation>
    <scope>NUCLEOTIDE SEQUENCE [LARGE SCALE GENOMIC DNA]</scope>
</reference>
<dbReference type="NCBIfam" id="TIGR00756">
    <property type="entry name" value="PPR"/>
    <property type="match status" value="1"/>
</dbReference>
<keyword evidence="4" id="KW-1185">Reference proteome</keyword>
<dbReference type="EMBL" id="CAXAMN010022428">
    <property type="protein sequence ID" value="CAK9069265.1"/>
    <property type="molecule type" value="Genomic_DNA"/>
</dbReference>
<dbReference type="Pfam" id="PF01535">
    <property type="entry name" value="PPR"/>
    <property type="match status" value="1"/>
</dbReference>
<evidence type="ECO:0008006" key="5">
    <source>
        <dbReference type="Google" id="ProtNLM"/>
    </source>
</evidence>
<evidence type="ECO:0000256" key="1">
    <source>
        <dbReference type="ARBA" id="ARBA00022737"/>
    </source>
</evidence>
<gene>
    <name evidence="3" type="ORF">CCMP2556_LOCUS34055</name>
</gene>
<protein>
    <recommendedName>
        <fullName evidence="5">Pentatricopeptide repeat-containing protein, chloroplastic</fullName>
    </recommendedName>
</protein>
<organism evidence="3 4">
    <name type="scientific">Durusdinium trenchii</name>
    <dbReference type="NCBI Taxonomy" id="1381693"/>
    <lineage>
        <taxon>Eukaryota</taxon>
        <taxon>Sar</taxon>
        <taxon>Alveolata</taxon>
        <taxon>Dinophyceae</taxon>
        <taxon>Suessiales</taxon>
        <taxon>Symbiodiniaceae</taxon>
        <taxon>Durusdinium</taxon>
    </lineage>
</organism>
<proteinExistence type="predicted"/>
<evidence type="ECO:0000256" key="2">
    <source>
        <dbReference type="PROSITE-ProRule" id="PRU00708"/>
    </source>
</evidence>
<sequence>MRSKWGNPAHATRALREMDSKALVALDEMWEAKVEVNVFHVSAAVAACRKDSAWQGALDMLESCGRQGLRLDVVTFNSLLQALRASAKGSWKAVLQILFSMPGRALLPTDKTRSTAIGACASLWQESTALAGSCNQSKVACNTLITSCGRAFQWRRSLQVVYEMVRMQPDLVTVDAVVTSCTTGSHWGRALQLPEALCQQPDVVLYSSLMVACAEGALWEEALEILGEMVRKQSSPDLFSFSAAIHACNAAEQWEMGLAIFDELTQEMKPNVVAFSAAMTALARGSHWQRVLDLLLTMRFMREVPNEVTLLAALDACGRGRQWVVALALLATSWSCRIRVSQSSYTVATWPVQMFRRWEQCLSLVADMPVTGIAPNEINFSATTLACEKSSRWTVAVDLLHGRGHGTRRSLLRVGSVIGACENAFQWHRALALLNDMWLFQLQANVMTCNGALSACAAARRWVRALQTYALTAGRRMRPSVVTGSALLSTLEKGDSWRSALRTLYEMSHAQLQREDMGIKAVLLCCSDQRQWPAAAQLLQILELHSSLAAGLAWLAHACEDLGLMAPAVRLLDDLDGSRSLENELRR</sequence>
<feature type="repeat" description="PPR" evidence="2">
    <location>
        <begin position="202"/>
        <end position="236"/>
    </location>
</feature>
<dbReference type="PROSITE" id="PS51375">
    <property type="entry name" value="PPR"/>
    <property type="match status" value="1"/>
</dbReference>
<comment type="caution">
    <text evidence="3">The sequence shown here is derived from an EMBL/GenBank/DDBJ whole genome shotgun (WGS) entry which is preliminary data.</text>
</comment>
<dbReference type="Proteomes" id="UP001642484">
    <property type="component" value="Unassembled WGS sequence"/>
</dbReference>
<evidence type="ECO:0000313" key="3">
    <source>
        <dbReference type="EMBL" id="CAK9069265.1"/>
    </source>
</evidence>
<dbReference type="Gene3D" id="1.25.40.10">
    <property type="entry name" value="Tetratricopeptide repeat domain"/>
    <property type="match status" value="4"/>
</dbReference>
<dbReference type="PANTHER" id="PTHR47447">
    <property type="entry name" value="OS03G0856100 PROTEIN"/>
    <property type="match status" value="1"/>
</dbReference>
<accession>A0ABP0NZQ2</accession>
<dbReference type="InterPro" id="IPR011990">
    <property type="entry name" value="TPR-like_helical_dom_sf"/>
</dbReference>
<dbReference type="InterPro" id="IPR002885">
    <property type="entry name" value="PPR_rpt"/>
</dbReference>
<dbReference type="PANTHER" id="PTHR47447:SF17">
    <property type="entry name" value="OS12G0638900 PROTEIN"/>
    <property type="match status" value="1"/>
</dbReference>
<evidence type="ECO:0000313" key="4">
    <source>
        <dbReference type="Proteomes" id="UP001642484"/>
    </source>
</evidence>
<name>A0ABP0NZQ2_9DINO</name>
<keyword evidence="1" id="KW-0677">Repeat</keyword>